<comment type="caution">
    <text evidence="1">The sequence shown here is derived from an EMBL/GenBank/DDBJ whole genome shotgun (WGS) entry which is preliminary data.</text>
</comment>
<proteinExistence type="predicted"/>
<evidence type="ECO:0000313" key="1">
    <source>
        <dbReference type="EMBL" id="GGJ02163.1"/>
    </source>
</evidence>
<gene>
    <name evidence="1" type="ORF">GCM10011581_44190</name>
</gene>
<evidence type="ECO:0000313" key="2">
    <source>
        <dbReference type="Proteomes" id="UP000597989"/>
    </source>
</evidence>
<reference evidence="1 2" key="1">
    <citation type="journal article" date="2014" name="Int. J. Syst. Evol. Microbiol.">
        <title>Complete genome sequence of Corynebacterium casei LMG S-19264T (=DSM 44701T), isolated from a smear-ripened cheese.</title>
        <authorList>
            <consortium name="US DOE Joint Genome Institute (JGI-PGF)"/>
            <person name="Walter F."/>
            <person name="Albersmeier A."/>
            <person name="Kalinowski J."/>
            <person name="Ruckert C."/>
        </authorList>
    </citation>
    <scope>NUCLEOTIDE SEQUENCE [LARGE SCALE GENOMIC DNA]</scope>
    <source>
        <strain evidence="1 2">CGMCC 4.7206</strain>
    </source>
</reference>
<accession>A0A917K6V5</accession>
<dbReference type="Proteomes" id="UP000597989">
    <property type="component" value="Unassembled WGS sequence"/>
</dbReference>
<name>A0A917K6V5_9PSEU</name>
<dbReference type="EMBL" id="BMMT01000019">
    <property type="protein sequence ID" value="GGJ02163.1"/>
    <property type="molecule type" value="Genomic_DNA"/>
</dbReference>
<protein>
    <submittedName>
        <fullName evidence="1">Uncharacterized protein</fullName>
    </submittedName>
</protein>
<organism evidence="1 2">
    <name type="scientific">Saccharopolyspora thermophila</name>
    <dbReference type="NCBI Taxonomy" id="89367"/>
    <lineage>
        <taxon>Bacteria</taxon>
        <taxon>Bacillati</taxon>
        <taxon>Actinomycetota</taxon>
        <taxon>Actinomycetes</taxon>
        <taxon>Pseudonocardiales</taxon>
        <taxon>Pseudonocardiaceae</taxon>
        <taxon>Saccharopolyspora</taxon>
    </lineage>
</organism>
<sequence length="69" mass="7631">MLELAKVVTAAVRCGIAKSRPRSGVAVLFFVETNDPGAWSLFARFRECRDRVSPLLAHPGKPPVVRRAR</sequence>
<dbReference type="AlphaFoldDB" id="A0A917K6V5"/>